<protein>
    <submittedName>
        <fullName evidence="19">Integrin alpha-X</fullName>
    </submittedName>
</protein>
<dbReference type="PRINTS" id="PR01185">
    <property type="entry name" value="INTEGRINA"/>
</dbReference>
<proteinExistence type="inferred from homology"/>
<evidence type="ECO:0000313" key="18">
    <source>
        <dbReference type="Proteomes" id="UP001652624"/>
    </source>
</evidence>
<dbReference type="InterPro" id="IPR013517">
    <property type="entry name" value="FG-GAP"/>
</dbReference>
<evidence type="ECO:0000256" key="5">
    <source>
        <dbReference type="ARBA" id="ARBA00022729"/>
    </source>
</evidence>
<dbReference type="PANTHER" id="PTHR23220">
    <property type="entry name" value="INTEGRIN ALPHA"/>
    <property type="match status" value="1"/>
</dbReference>
<dbReference type="GeneID" id="103119752"/>
<feature type="repeat" description="FG-GAP" evidence="15">
    <location>
        <begin position="341"/>
        <end position="392"/>
    </location>
</feature>
<sequence length="1161" mass="126834">MPGTRVPFLLSMAVAASLSFNLDTDRPTTFHRDSAGFGHTVAQYANSWVIVGDPLEIRGTNQTGNLYKCEHTTGVCTPIQLTVPPEAVNMSLGLSLVATTRPSRLLACGPTVHQACRENLNLKGFCFLFTAPSLTAQQLPQTLQECPKQEQDIVLLIDGSGSIEQNDFAKMLSFVQNVMSQFPRPTTQFALVQFSSGYRTHFTFSEFSRSSDPLGLLSSVRQLTGYTYTASAIRFVTNEIFSPLRGARTDASKILIVITDGEKFMDPLDYQNVIPQAKNKGIIRYAVGVGSAFIKETSWKELVAIASAPANEHIFRVENFDALRDIQNKLKEKIFAIEGTQTGNSSSFEFEMSQEGFSAVLTPDGPVLGAVGSFSWSGGAFLYPTKMPPTFINMSQANGDMKDSYLGYSTELAFRKGVQSLVLGAPRHKHVGKVVLFTPSLGQWRLKAEVTGTQIGSYFGASLCSVDVDGDRNSDLVLIGAPHYYEQTRGGQVSVCPLPRGRAGWHCEVAVLRGVQGHPWARFGAALTVLGDVNGDQLSDVAVGAPGEQENQGAVYLFHGTSSLGISPTHSQRVAASQLSSRLQHFGQALSGGQDLTGDGLLDLAVGAREHALLFRTRPVLSVEVNIRFLPAEIPRSVFECGEQAASKQELSQATICLKIFQRPQTLNGDLLSTVTFDLTLDPGRLSPRAIFKETNTWNLTRVQVLGLRYHCEEVKLLLPACVEDAVTPITLRLHFSLVGNANPSIGNLQPMLAVDAQRYFTASLPFEKNCGADHVCQDNLGISLGFPDIDTLLVGSDLELAMQVAVWNNGEDSYGTSVTFSYPAGLSYRRVTGGQNHPRFRSLRLTCDSTPGGTRGLRTTRCSAGHVILREGSRIIFTVTFDVSPKATLGDQLLLVASVSSENNTPKTSNSTFQLQLPVKYAVYTVISSHEQSTKYLNFTASGKEKSHEAQLRFQVNNLGHRDLDVNISFWVPESLAGEDVWTGLQVFHPQKPSIQCTSEKTKPTEVNFQARMKKNPVLDCTLAHCQRFRCAVPSFGLQEELDFTLKGNLSFSWTRQTQQKKVVVLSAAEILFDTSVYSQLPGQEAFLGTQVETVLEELEVHDPAPLVVGSSVGGLLLLGLITAALRRLGFFKRQYKEMMEEANEQAAAESTKSDPEADQ</sequence>
<dbReference type="InterPro" id="IPR036465">
    <property type="entry name" value="vWFA_dom_sf"/>
</dbReference>
<evidence type="ECO:0000313" key="19">
    <source>
        <dbReference type="RefSeq" id="XP_060029094.1"/>
    </source>
</evidence>
<feature type="repeat" description="FG-GAP" evidence="15">
    <location>
        <begin position="445"/>
        <end position="505"/>
    </location>
</feature>
<feature type="transmembrane region" description="Helical" evidence="16">
    <location>
        <begin position="1108"/>
        <end position="1127"/>
    </location>
</feature>
<comment type="similarity">
    <text evidence="2 16">Belongs to the integrin alpha chain family.</text>
</comment>
<dbReference type="PRINTS" id="PR00453">
    <property type="entry name" value="VWFADOMAIN"/>
</dbReference>
<dbReference type="PROSITE" id="PS50234">
    <property type="entry name" value="VWFA"/>
    <property type="match status" value="1"/>
</dbReference>
<dbReference type="InterPro" id="IPR000413">
    <property type="entry name" value="Integrin_alpha"/>
</dbReference>
<dbReference type="Gene3D" id="2.130.10.130">
    <property type="entry name" value="Integrin alpha, N-terminal"/>
    <property type="match status" value="1"/>
</dbReference>
<evidence type="ECO:0000256" key="15">
    <source>
        <dbReference type="PROSITE-ProRule" id="PRU00803"/>
    </source>
</evidence>
<dbReference type="InterPro" id="IPR048633">
    <property type="entry name" value="ITGAX-like_Ig_3"/>
</dbReference>
<evidence type="ECO:0000259" key="17">
    <source>
        <dbReference type="PROSITE" id="PS50234"/>
    </source>
</evidence>
<keyword evidence="10 16" id="KW-0401">Integrin</keyword>
<dbReference type="Gene3D" id="2.60.40.1530">
    <property type="entry name" value="ntegrin, alpha v. Chain A, domain 4"/>
    <property type="match status" value="1"/>
</dbReference>
<comment type="subcellular location">
    <subcellularLocation>
        <location evidence="1 16">Membrane</location>
        <topology evidence="1 16">Single-pass type I membrane protein</topology>
    </subcellularLocation>
</comment>
<dbReference type="Pfam" id="PF21520">
    <property type="entry name" value="ITGAX-like_Ig_3"/>
    <property type="match status" value="1"/>
</dbReference>
<keyword evidence="5 16" id="KW-0732">Signal</keyword>
<keyword evidence="4" id="KW-0479">Metal-binding</keyword>
<evidence type="ECO:0000256" key="4">
    <source>
        <dbReference type="ARBA" id="ARBA00022723"/>
    </source>
</evidence>
<keyword evidence="9 16" id="KW-1133">Transmembrane helix</keyword>
<dbReference type="RefSeq" id="XP_060029094.1">
    <property type="nucleotide sequence ID" value="XM_060173111.1"/>
</dbReference>
<keyword evidence="13 16" id="KW-0675">Receptor</keyword>
<dbReference type="SUPFAM" id="SSF69179">
    <property type="entry name" value="Integrin domains"/>
    <property type="match status" value="3"/>
</dbReference>
<keyword evidence="7" id="KW-0106">Calcium</keyword>
<evidence type="ECO:0000256" key="3">
    <source>
        <dbReference type="ARBA" id="ARBA00022692"/>
    </source>
</evidence>
<dbReference type="Proteomes" id="UP001652624">
    <property type="component" value="Chromosome 15"/>
</dbReference>
<dbReference type="Pfam" id="PF20805">
    <property type="entry name" value="Integrin_A_Ig_2"/>
    <property type="match status" value="1"/>
</dbReference>
<evidence type="ECO:0000256" key="11">
    <source>
        <dbReference type="ARBA" id="ARBA00023136"/>
    </source>
</evidence>
<dbReference type="Pfam" id="PF00092">
    <property type="entry name" value="VWA"/>
    <property type="match status" value="1"/>
</dbReference>
<dbReference type="InterPro" id="IPR013649">
    <property type="entry name" value="Integrin_alpha_Ig-like_1"/>
</dbReference>
<dbReference type="PANTHER" id="PTHR23220:SF118">
    <property type="entry name" value="INTEGRIN ALPHA-X"/>
    <property type="match status" value="1"/>
</dbReference>
<accession>A0ABM3VXP4</accession>
<keyword evidence="6" id="KW-0677">Repeat</keyword>
<dbReference type="InterPro" id="IPR028994">
    <property type="entry name" value="Integrin_alpha_N"/>
</dbReference>
<dbReference type="SUPFAM" id="SSF53300">
    <property type="entry name" value="vWA-like"/>
    <property type="match status" value="1"/>
</dbReference>
<evidence type="ECO:0000256" key="13">
    <source>
        <dbReference type="ARBA" id="ARBA00023170"/>
    </source>
</evidence>
<evidence type="ECO:0000256" key="10">
    <source>
        <dbReference type="ARBA" id="ARBA00023037"/>
    </source>
</evidence>
<feature type="chain" id="PRO_5044999061" evidence="16">
    <location>
        <begin position="20"/>
        <end position="1161"/>
    </location>
</feature>
<keyword evidence="8 16" id="KW-0130">Cell adhesion</keyword>
<evidence type="ECO:0000256" key="8">
    <source>
        <dbReference type="ARBA" id="ARBA00022889"/>
    </source>
</evidence>
<evidence type="ECO:0000256" key="6">
    <source>
        <dbReference type="ARBA" id="ARBA00022737"/>
    </source>
</evidence>
<dbReference type="Pfam" id="PF01839">
    <property type="entry name" value="FG-GAP"/>
    <property type="match status" value="3"/>
</dbReference>
<dbReference type="InterPro" id="IPR013519">
    <property type="entry name" value="Int_alpha_beta-p"/>
</dbReference>
<dbReference type="InterPro" id="IPR048285">
    <property type="entry name" value="Integrin_alpha_Ig-like_2"/>
</dbReference>
<dbReference type="CDD" id="cd01469">
    <property type="entry name" value="vWA_integrins_alpha_subunit"/>
    <property type="match status" value="1"/>
</dbReference>
<evidence type="ECO:0000256" key="1">
    <source>
        <dbReference type="ARBA" id="ARBA00004479"/>
    </source>
</evidence>
<dbReference type="SUPFAM" id="SSF69318">
    <property type="entry name" value="Integrin alpha N-terminal domain"/>
    <property type="match status" value="1"/>
</dbReference>
<evidence type="ECO:0000256" key="14">
    <source>
        <dbReference type="ARBA" id="ARBA00023180"/>
    </source>
</evidence>
<dbReference type="SMART" id="SM00327">
    <property type="entry name" value="VWA"/>
    <property type="match status" value="1"/>
</dbReference>
<dbReference type="SMART" id="SM00191">
    <property type="entry name" value="Int_alpha"/>
    <property type="match status" value="5"/>
</dbReference>
<evidence type="ECO:0000256" key="7">
    <source>
        <dbReference type="ARBA" id="ARBA00022837"/>
    </source>
</evidence>
<dbReference type="Pfam" id="PF00357">
    <property type="entry name" value="Integrin_alpha"/>
    <property type="match status" value="1"/>
</dbReference>
<dbReference type="Gene3D" id="1.20.5.930">
    <property type="entry name" value="Bicelle-embedded integrin alpha(iib) transmembrane segment"/>
    <property type="match status" value="1"/>
</dbReference>
<keyword evidence="18" id="KW-1185">Reference proteome</keyword>
<evidence type="ECO:0000256" key="2">
    <source>
        <dbReference type="ARBA" id="ARBA00008054"/>
    </source>
</evidence>
<reference evidence="19" key="1">
    <citation type="submission" date="2025-08" db="UniProtKB">
        <authorList>
            <consortium name="RefSeq"/>
        </authorList>
    </citation>
    <scope>IDENTIFICATION</scope>
</reference>
<feature type="domain" description="VWFA" evidence="17">
    <location>
        <begin position="152"/>
        <end position="330"/>
    </location>
</feature>
<keyword evidence="3 16" id="KW-0812">Transmembrane</keyword>
<evidence type="ECO:0000256" key="9">
    <source>
        <dbReference type="ARBA" id="ARBA00022989"/>
    </source>
</evidence>
<keyword evidence="14" id="KW-0325">Glycoprotein</keyword>
<dbReference type="GO" id="GO:0007229">
    <property type="term" value="P:integrin-mediated signaling pathway"/>
    <property type="evidence" value="ECO:0007669"/>
    <property type="project" value="UniProtKB-KW"/>
</dbReference>
<gene>
    <name evidence="19" type="primary">ITGAX</name>
</gene>
<feature type="repeat" description="FG-GAP" evidence="15">
    <location>
        <begin position="572"/>
        <end position="632"/>
    </location>
</feature>
<dbReference type="Pfam" id="PF08441">
    <property type="entry name" value="Integrin_A_Ig_1"/>
    <property type="match status" value="1"/>
</dbReference>
<dbReference type="InterPro" id="IPR002035">
    <property type="entry name" value="VWF_A"/>
</dbReference>
<feature type="signal peptide" evidence="16">
    <location>
        <begin position="1"/>
        <end position="19"/>
    </location>
</feature>
<keyword evidence="12" id="KW-1015">Disulfide bond</keyword>
<feature type="repeat" description="FG-GAP" evidence="15">
    <location>
        <begin position="509"/>
        <end position="567"/>
    </location>
</feature>
<dbReference type="PROSITE" id="PS51470">
    <property type="entry name" value="FG_GAP"/>
    <property type="match status" value="4"/>
</dbReference>
<evidence type="ECO:0000256" key="12">
    <source>
        <dbReference type="ARBA" id="ARBA00023157"/>
    </source>
</evidence>
<evidence type="ECO:0000256" key="16">
    <source>
        <dbReference type="RuleBase" id="RU003762"/>
    </source>
</evidence>
<name>A0ABM3VXP4_ERIEU</name>
<dbReference type="InterPro" id="IPR018184">
    <property type="entry name" value="Integrin_alpha_C_CS"/>
</dbReference>
<organism evidence="18 19">
    <name type="scientific">Erinaceus europaeus</name>
    <name type="common">Western European hedgehog</name>
    <dbReference type="NCBI Taxonomy" id="9365"/>
    <lineage>
        <taxon>Eukaryota</taxon>
        <taxon>Metazoa</taxon>
        <taxon>Chordata</taxon>
        <taxon>Craniata</taxon>
        <taxon>Vertebrata</taxon>
        <taxon>Euteleostomi</taxon>
        <taxon>Mammalia</taxon>
        <taxon>Eutheria</taxon>
        <taxon>Laurasiatheria</taxon>
        <taxon>Eulipotyphla</taxon>
        <taxon>Erinaceidae</taxon>
        <taxon>Erinaceinae</taxon>
        <taxon>Erinaceus</taxon>
    </lineage>
</organism>
<dbReference type="InterPro" id="IPR032695">
    <property type="entry name" value="Integrin_dom_sf"/>
</dbReference>
<dbReference type="Gene3D" id="3.40.50.410">
    <property type="entry name" value="von Willebrand factor, type A domain"/>
    <property type="match status" value="1"/>
</dbReference>
<keyword evidence="11 16" id="KW-0472">Membrane</keyword>
<dbReference type="Gene3D" id="2.60.40.1510">
    <property type="entry name" value="ntegrin, alpha v. Chain A, domain 3"/>
    <property type="match status" value="1"/>
</dbReference>
<dbReference type="Gene3D" id="2.60.40.1460">
    <property type="entry name" value="Integrin domains. Chain A, domain 2"/>
    <property type="match status" value="1"/>
</dbReference>